<keyword evidence="8" id="KW-1185">Reference proteome</keyword>
<name>A0A177TEF7_9BASI</name>
<evidence type="ECO:0000256" key="6">
    <source>
        <dbReference type="SAM" id="MobiDB-lite"/>
    </source>
</evidence>
<sequence>MSKHPEQVNSAQGTTTFPHERRESRGSNGSLKRVYEDYDNDGHQQSTSKGVTLPSCSDLALGAEQWVASGSSRPSSQGHPALLPSIISAADHSTPFYQSSYRRPSSHFLTRSPSEPENSYAGHAQHASSTISRMVRTNTVPEYEEDDNVPSKRRRSSRESMRDSMADSFSTRTALNFPAAVVRDESSSAPERSAWNHRTSDGFDWRSSSSRSYLRVSPNTSQMQRRFSREDTSRYSEGFRPTLPSTTLFPSGLPTKHSPPSGAFADESRRITGKYSDLRTTSNSNNSSGDSRRASPDAPQPFNRYEPLSLSGCPAQRYSGRTSPAAAQTYRSSEAVDRQQPRSTGGHSSEHHAHISPSTSRAGSDRDYDQRSPGYHEQHHFPSSSASGATSPPSLPSPHVDPSSFSRYRSGSMDSGRQLSSLFVSHLSGLAHDEGGRRIRHVYDPPADASVNHASHEQYQQQQVRPSTNHSSNAHRSWSYVNAPTAASASYHNNSGPTSNSAFRSQESSNPVMSSARILTHLTYPDHAAPHAQEPHGMSNSSSKGSIGTNDDSQANQLEPDLDSDNGTVPRRGNFPRQVTEYLRQWLFTHRDHPYPSDQEKRDMAQYTNLDLRQLNNWFINARRRVLRNAEDDAQQQGGVATAEE</sequence>
<dbReference type="InterPro" id="IPR008422">
    <property type="entry name" value="KN_HD"/>
</dbReference>
<comment type="caution">
    <text evidence="7">The sequence shown here is derived from an EMBL/GenBank/DDBJ whole genome shotgun (WGS) entry which is preliminary data.</text>
</comment>
<feature type="compositionally biased region" description="Polar residues" evidence="6">
    <location>
        <begin position="319"/>
        <end position="332"/>
    </location>
</feature>
<evidence type="ECO:0000313" key="8">
    <source>
        <dbReference type="Proteomes" id="UP000077521"/>
    </source>
</evidence>
<dbReference type="PROSITE" id="PS50071">
    <property type="entry name" value="HOMEOBOX_2"/>
    <property type="match status" value="1"/>
</dbReference>
<comment type="similarity">
    <text evidence="1">Belongs to the TALE/M-ATYP homeobox family.</text>
</comment>
<feature type="compositionally biased region" description="Low complexity" evidence="6">
    <location>
        <begin position="382"/>
        <end position="392"/>
    </location>
</feature>
<dbReference type="GO" id="GO:0006355">
    <property type="term" value="P:regulation of DNA-templated transcription"/>
    <property type="evidence" value="ECO:0007669"/>
    <property type="project" value="InterPro"/>
</dbReference>
<feature type="region of interest" description="Disordered" evidence="6">
    <location>
        <begin position="440"/>
        <end position="475"/>
    </location>
</feature>
<feature type="compositionally biased region" description="Basic and acidic residues" evidence="6">
    <location>
        <begin position="33"/>
        <end position="42"/>
    </location>
</feature>
<dbReference type="Gene3D" id="1.10.10.60">
    <property type="entry name" value="Homeodomain-like"/>
    <property type="match status" value="1"/>
</dbReference>
<feature type="compositionally biased region" description="Polar residues" evidence="6">
    <location>
        <begin position="403"/>
        <end position="415"/>
    </location>
</feature>
<dbReference type="InterPro" id="IPR050224">
    <property type="entry name" value="TALE_homeobox"/>
</dbReference>
<dbReference type="Pfam" id="PF05920">
    <property type="entry name" value="Homeobox_KN"/>
    <property type="match status" value="1"/>
</dbReference>
<dbReference type="Proteomes" id="UP000077521">
    <property type="component" value="Unassembled WGS sequence"/>
</dbReference>
<keyword evidence="3 5" id="KW-0371">Homeobox</keyword>
<evidence type="ECO:0000256" key="2">
    <source>
        <dbReference type="ARBA" id="ARBA00023125"/>
    </source>
</evidence>
<feature type="compositionally biased region" description="Basic and acidic residues" evidence="6">
    <location>
        <begin position="363"/>
        <end position="380"/>
    </location>
</feature>
<keyword evidence="4 5" id="KW-0539">Nucleus</keyword>
<feature type="compositionally biased region" description="Polar residues" evidence="6">
    <location>
        <begin position="126"/>
        <end position="140"/>
    </location>
</feature>
<dbReference type="GO" id="GO:0003677">
    <property type="term" value="F:DNA binding"/>
    <property type="evidence" value="ECO:0007669"/>
    <property type="project" value="UniProtKB-UniRule"/>
</dbReference>
<protein>
    <submittedName>
        <fullName evidence="7">Uncharacterized protein</fullName>
    </submittedName>
</protein>
<feature type="compositionally biased region" description="Polar residues" evidence="6">
    <location>
        <begin position="538"/>
        <end position="557"/>
    </location>
</feature>
<dbReference type="EMBL" id="LWDF02000283">
    <property type="protein sequence ID" value="KAE8250810.1"/>
    <property type="molecule type" value="Genomic_DNA"/>
</dbReference>
<reference evidence="7" key="1">
    <citation type="submission" date="2016-04" db="EMBL/GenBank/DDBJ databases">
        <authorList>
            <person name="Nguyen H.D."/>
            <person name="Samba Siva P."/>
            <person name="Cullis J."/>
            <person name="Levesque C.A."/>
            <person name="Hambleton S."/>
        </authorList>
    </citation>
    <scope>NUCLEOTIDE SEQUENCE</scope>
    <source>
        <strain evidence="7">DAOMC 236416</strain>
    </source>
</reference>
<feature type="compositionally biased region" description="Polar residues" evidence="6">
    <location>
        <begin position="68"/>
        <end position="78"/>
    </location>
</feature>
<feature type="compositionally biased region" description="Polar residues" evidence="6">
    <location>
        <begin position="457"/>
        <end position="475"/>
    </location>
</feature>
<reference evidence="7" key="2">
    <citation type="journal article" date="2019" name="IMA Fungus">
        <title>Genome sequencing and comparison of five Tilletia species to identify candidate genes for the detection of regulated species infecting wheat.</title>
        <authorList>
            <person name="Nguyen H.D.T."/>
            <person name="Sultana T."/>
            <person name="Kesanakurti P."/>
            <person name="Hambleton S."/>
        </authorList>
    </citation>
    <scope>NUCLEOTIDE SEQUENCE</scope>
    <source>
        <strain evidence="7">DAOMC 236416</strain>
    </source>
</reference>
<dbReference type="InterPro" id="IPR001356">
    <property type="entry name" value="HD"/>
</dbReference>
<feature type="compositionally biased region" description="Polar residues" evidence="6">
    <location>
        <begin position="7"/>
        <end position="17"/>
    </location>
</feature>
<evidence type="ECO:0000256" key="3">
    <source>
        <dbReference type="ARBA" id="ARBA00023155"/>
    </source>
</evidence>
<feature type="compositionally biased region" description="Polar residues" evidence="6">
    <location>
        <begin position="96"/>
        <end position="117"/>
    </location>
</feature>
<feature type="region of interest" description="Disordered" evidence="6">
    <location>
        <begin position="489"/>
        <end position="513"/>
    </location>
</feature>
<accession>A0A177TEF7</accession>
<dbReference type="CDD" id="cd00086">
    <property type="entry name" value="homeodomain"/>
    <property type="match status" value="1"/>
</dbReference>
<dbReference type="PANTHER" id="PTHR11850">
    <property type="entry name" value="HOMEOBOX PROTEIN TRANSCRIPTION FACTORS"/>
    <property type="match status" value="1"/>
</dbReference>
<proteinExistence type="inferred from homology"/>
<dbReference type="InterPro" id="IPR009057">
    <property type="entry name" value="Homeodomain-like_sf"/>
</dbReference>
<evidence type="ECO:0000313" key="7">
    <source>
        <dbReference type="EMBL" id="KAE8250810.1"/>
    </source>
</evidence>
<evidence type="ECO:0000256" key="4">
    <source>
        <dbReference type="ARBA" id="ARBA00023242"/>
    </source>
</evidence>
<dbReference type="SUPFAM" id="SSF46689">
    <property type="entry name" value="Homeodomain-like"/>
    <property type="match status" value="1"/>
</dbReference>
<dbReference type="AlphaFoldDB" id="A0A177TEF7"/>
<feature type="DNA-binding region" description="Homeobox" evidence="5">
    <location>
        <begin position="568"/>
        <end position="630"/>
    </location>
</feature>
<feature type="region of interest" description="Disordered" evidence="6">
    <location>
        <begin position="1"/>
        <end position="55"/>
    </location>
</feature>
<dbReference type="GO" id="GO:0005634">
    <property type="term" value="C:nucleus"/>
    <property type="evidence" value="ECO:0007669"/>
    <property type="project" value="UniProtKB-SubCell"/>
</dbReference>
<feature type="compositionally biased region" description="Low complexity" evidence="6">
    <location>
        <begin position="278"/>
        <end position="289"/>
    </location>
</feature>
<gene>
    <name evidence="7" type="ORF">A4X13_0g4363</name>
</gene>
<keyword evidence="2 5" id="KW-0238">DNA-binding</keyword>
<organism evidence="7 8">
    <name type="scientific">Tilletia indica</name>
    <dbReference type="NCBI Taxonomy" id="43049"/>
    <lineage>
        <taxon>Eukaryota</taxon>
        <taxon>Fungi</taxon>
        <taxon>Dikarya</taxon>
        <taxon>Basidiomycota</taxon>
        <taxon>Ustilaginomycotina</taxon>
        <taxon>Exobasidiomycetes</taxon>
        <taxon>Tilletiales</taxon>
        <taxon>Tilletiaceae</taxon>
        <taxon>Tilletia</taxon>
    </lineage>
</organism>
<feature type="region of interest" description="Disordered" evidence="6">
    <location>
        <begin position="96"/>
        <end position="415"/>
    </location>
</feature>
<dbReference type="SMART" id="SM00389">
    <property type="entry name" value="HOX"/>
    <property type="match status" value="1"/>
</dbReference>
<evidence type="ECO:0000256" key="5">
    <source>
        <dbReference type="PROSITE-ProRule" id="PRU00108"/>
    </source>
</evidence>
<feature type="region of interest" description="Disordered" evidence="6">
    <location>
        <begin position="527"/>
        <end position="576"/>
    </location>
</feature>
<evidence type="ECO:0000256" key="1">
    <source>
        <dbReference type="ARBA" id="ARBA00005800"/>
    </source>
</evidence>
<comment type="subcellular location">
    <subcellularLocation>
        <location evidence="5">Nucleus</location>
    </subcellularLocation>
</comment>
<feature type="region of interest" description="Disordered" evidence="6">
    <location>
        <begin position="67"/>
        <end position="86"/>
    </location>
</feature>